<accession>A0A5J4ZK47</accession>
<reference evidence="1 2" key="1">
    <citation type="submission" date="2019-09" db="EMBL/GenBank/DDBJ databases">
        <title>A chromosome-level genome assembly of the Chinese tupelo Nyssa sinensis.</title>
        <authorList>
            <person name="Yang X."/>
            <person name="Kang M."/>
            <person name="Yang Y."/>
            <person name="Xiong H."/>
            <person name="Wang M."/>
            <person name="Zhang Z."/>
            <person name="Wang Z."/>
            <person name="Wu H."/>
            <person name="Ma T."/>
            <person name="Liu J."/>
            <person name="Xi Z."/>
        </authorList>
    </citation>
    <scope>NUCLEOTIDE SEQUENCE [LARGE SCALE GENOMIC DNA]</scope>
    <source>
        <strain evidence="1">J267</strain>
        <tissue evidence="1">Leaf</tissue>
    </source>
</reference>
<evidence type="ECO:0000313" key="1">
    <source>
        <dbReference type="EMBL" id="KAA8519143.1"/>
    </source>
</evidence>
<dbReference type="AlphaFoldDB" id="A0A5J4ZK47"/>
<protein>
    <submittedName>
        <fullName evidence="1">Uncharacterized protein</fullName>
    </submittedName>
</protein>
<keyword evidence="2" id="KW-1185">Reference proteome</keyword>
<dbReference type="EMBL" id="CM018049">
    <property type="protein sequence ID" value="KAA8519143.1"/>
    <property type="molecule type" value="Genomic_DNA"/>
</dbReference>
<organism evidence="1 2">
    <name type="scientific">Nyssa sinensis</name>
    <dbReference type="NCBI Taxonomy" id="561372"/>
    <lineage>
        <taxon>Eukaryota</taxon>
        <taxon>Viridiplantae</taxon>
        <taxon>Streptophyta</taxon>
        <taxon>Embryophyta</taxon>
        <taxon>Tracheophyta</taxon>
        <taxon>Spermatophyta</taxon>
        <taxon>Magnoliopsida</taxon>
        <taxon>eudicotyledons</taxon>
        <taxon>Gunneridae</taxon>
        <taxon>Pentapetalae</taxon>
        <taxon>asterids</taxon>
        <taxon>Cornales</taxon>
        <taxon>Nyssaceae</taxon>
        <taxon>Nyssa</taxon>
    </lineage>
</organism>
<evidence type="ECO:0000313" key="2">
    <source>
        <dbReference type="Proteomes" id="UP000325577"/>
    </source>
</evidence>
<dbReference type="Proteomes" id="UP000325577">
    <property type="component" value="Linkage Group LG6"/>
</dbReference>
<name>A0A5J4ZK47_9ASTE</name>
<gene>
    <name evidence="1" type="ORF">F0562_013383</name>
</gene>
<proteinExistence type="predicted"/>
<sequence>MCICECVVQRCRGGDDGGVEGGVENCDSMFGEEESSRTIAVMLQQQQQLLRELKQGDSSGGGSSGATEARLCSSRLQFMYTEAISSMTAFLI</sequence>